<evidence type="ECO:0000256" key="4">
    <source>
        <dbReference type="ARBA" id="ARBA00023136"/>
    </source>
</evidence>
<dbReference type="Proteomes" id="UP000695022">
    <property type="component" value="Unplaced"/>
</dbReference>
<dbReference type="GeneID" id="106815222"/>
<evidence type="ECO:0000313" key="7">
    <source>
        <dbReference type="RefSeq" id="XP_014675135.1"/>
    </source>
</evidence>
<dbReference type="Pfam" id="PF07690">
    <property type="entry name" value="MFS_1"/>
    <property type="match status" value="1"/>
</dbReference>
<dbReference type="PANTHER" id="PTHR11662">
    <property type="entry name" value="SOLUTE CARRIER FAMILY 17"/>
    <property type="match status" value="1"/>
</dbReference>
<keyword evidence="3 5" id="KW-1133">Transmembrane helix</keyword>
<evidence type="ECO:0000313" key="6">
    <source>
        <dbReference type="Proteomes" id="UP000695022"/>
    </source>
</evidence>
<keyword evidence="6" id="KW-1185">Reference proteome</keyword>
<organism evidence="6 7">
    <name type="scientific">Priapulus caudatus</name>
    <name type="common">Priapulid worm</name>
    <dbReference type="NCBI Taxonomy" id="37621"/>
    <lineage>
        <taxon>Eukaryota</taxon>
        <taxon>Metazoa</taxon>
        <taxon>Ecdysozoa</taxon>
        <taxon>Scalidophora</taxon>
        <taxon>Priapulida</taxon>
        <taxon>Priapulimorpha</taxon>
        <taxon>Priapulimorphida</taxon>
        <taxon>Priapulidae</taxon>
        <taxon>Priapulus</taxon>
    </lineage>
</organism>
<comment type="subcellular location">
    <subcellularLocation>
        <location evidence="1">Membrane</location>
        <topology evidence="1">Multi-pass membrane protein</topology>
    </subcellularLocation>
</comment>
<evidence type="ECO:0000256" key="5">
    <source>
        <dbReference type="SAM" id="Phobius"/>
    </source>
</evidence>
<dbReference type="InterPro" id="IPR036259">
    <property type="entry name" value="MFS_trans_sf"/>
</dbReference>
<evidence type="ECO:0000256" key="2">
    <source>
        <dbReference type="ARBA" id="ARBA00022692"/>
    </source>
</evidence>
<dbReference type="InterPro" id="IPR011701">
    <property type="entry name" value="MFS"/>
</dbReference>
<accession>A0ABM1ESG4</accession>
<proteinExistence type="predicted"/>
<feature type="transmembrane region" description="Helical" evidence="5">
    <location>
        <begin position="71"/>
        <end position="91"/>
    </location>
</feature>
<sequence length="139" mass="15468">MFVCMSSQRTNMSVAIVCMVNHTAVGDLNRSDVTPPTVAECGHNVTHGQDVNMDDGMQDGEHLWDKRTQGLILSSFFWGYLCTQIPGGLLAKKYGPGWTYAGFQFTASVLTMLCRWATMVGWRRMLAMRFLSCSNSNSN</sequence>
<dbReference type="RefSeq" id="XP_014675135.1">
    <property type="nucleotide sequence ID" value="XM_014819649.1"/>
</dbReference>
<keyword evidence="2 5" id="KW-0812">Transmembrane</keyword>
<keyword evidence="4 5" id="KW-0472">Membrane</keyword>
<name>A0ABM1ESG4_PRICU</name>
<protein>
    <submittedName>
        <fullName evidence="7">Inorganic phosphate cotransporter isoform X1</fullName>
    </submittedName>
</protein>
<dbReference type="SUPFAM" id="SSF103473">
    <property type="entry name" value="MFS general substrate transporter"/>
    <property type="match status" value="1"/>
</dbReference>
<dbReference type="InterPro" id="IPR050382">
    <property type="entry name" value="MFS_Na/Anion_cotransporter"/>
</dbReference>
<dbReference type="InterPro" id="IPR027378">
    <property type="entry name" value="Nucleotide_channel_N"/>
</dbReference>
<dbReference type="Gene3D" id="1.20.120.540">
    <property type="entry name" value="Voltage-gated potassium channels"/>
    <property type="match status" value="1"/>
</dbReference>
<reference evidence="7" key="1">
    <citation type="submission" date="2025-08" db="UniProtKB">
        <authorList>
            <consortium name="RefSeq"/>
        </authorList>
    </citation>
    <scope>IDENTIFICATION</scope>
</reference>
<feature type="transmembrane region" description="Helical" evidence="5">
    <location>
        <begin position="97"/>
        <end position="118"/>
    </location>
</feature>
<dbReference type="PANTHER" id="PTHR11662:SF399">
    <property type="entry name" value="FI19708P1-RELATED"/>
    <property type="match status" value="1"/>
</dbReference>
<gene>
    <name evidence="7" type="primary">LOC106815222</name>
</gene>
<evidence type="ECO:0000256" key="1">
    <source>
        <dbReference type="ARBA" id="ARBA00004141"/>
    </source>
</evidence>
<evidence type="ECO:0000256" key="3">
    <source>
        <dbReference type="ARBA" id="ARBA00022989"/>
    </source>
</evidence>